<evidence type="ECO:0000313" key="4">
    <source>
        <dbReference type="EMBL" id="KAH8031766.1"/>
    </source>
</evidence>
<gene>
    <name evidence="4" type="ORF">HPB51_020837</name>
</gene>
<feature type="compositionally biased region" description="Pro residues" evidence="2">
    <location>
        <begin position="596"/>
        <end position="608"/>
    </location>
</feature>
<reference evidence="4" key="2">
    <citation type="submission" date="2021-09" db="EMBL/GenBank/DDBJ databases">
        <authorList>
            <person name="Jia N."/>
            <person name="Wang J."/>
            <person name="Shi W."/>
            <person name="Du L."/>
            <person name="Sun Y."/>
            <person name="Zhan W."/>
            <person name="Jiang J."/>
            <person name="Wang Q."/>
            <person name="Zhang B."/>
            <person name="Ji P."/>
            <person name="Sakyi L.B."/>
            <person name="Cui X."/>
            <person name="Yuan T."/>
            <person name="Jiang B."/>
            <person name="Yang W."/>
            <person name="Lam T.T.-Y."/>
            <person name="Chang Q."/>
            <person name="Ding S."/>
            <person name="Wang X."/>
            <person name="Zhu J."/>
            <person name="Ruan X."/>
            <person name="Zhao L."/>
            <person name="Wei J."/>
            <person name="Que T."/>
            <person name="Du C."/>
            <person name="Cheng J."/>
            <person name="Dai P."/>
            <person name="Han X."/>
            <person name="Huang E."/>
            <person name="Gao Y."/>
            <person name="Liu J."/>
            <person name="Shao H."/>
            <person name="Ye R."/>
            <person name="Li L."/>
            <person name="Wei W."/>
            <person name="Wang X."/>
            <person name="Wang C."/>
            <person name="Huo Q."/>
            <person name="Li W."/>
            <person name="Guo W."/>
            <person name="Chen H."/>
            <person name="Chen S."/>
            <person name="Zhou L."/>
            <person name="Zhou L."/>
            <person name="Ni X."/>
            <person name="Tian J."/>
            <person name="Zhou Y."/>
            <person name="Sheng Y."/>
            <person name="Liu T."/>
            <person name="Pan Y."/>
            <person name="Xia L."/>
            <person name="Li J."/>
            <person name="Zhao F."/>
            <person name="Cao W."/>
        </authorList>
    </citation>
    <scope>NUCLEOTIDE SEQUENCE</scope>
    <source>
        <strain evidence="4">Rmic-2018</strain>
        <tissue evidence="4">Larvae</tissue>
    </source>
</reference>
<protein>
    <recommendedName>
        <fullName evidence="3">CCHC-type domain-containing protein</fullName>
    </recommendedName>
</protein>
<evidence type="ECO:0000256" key="2">
    <source>
        <dbReference type="SAM" id="MobiDB-lite"/>
    </source>
</evidence>
<dbReference type="InterPro" id="IPR001878">
    <property type="entry name" value="Znf_CCHC"/>
</dbReference>
<dbReference type="Proteomes" id="UP000821866">
    <property type="component" value="Chromosome 3"/>
</dbReference>
<feature type="compositionally biased region" description="Gly residues" evidence="2">
    <location>
        <begin position="485"/>
        <end position="502"/>
    </location>
</feature>
<dbReference type="GO" id="GO:0008270">
    <property type="term" value="F:zinc ion binding"/>
    <property type="evidence" value="ECO:0007669"/>
    <property type="project" value="UniProtKB-KW"/>
</dbReference>
<evidence type="ECO:0000256" key="1">
    <source>
        <dbReference type="PROSITE-ProRule" id="PRU00047"/>
    </source>
</evidence>
<keyword evidence="1" id="KW-0863">Zinc-finger</keyword>
<sequence>MDLYVERSDVLRIGSARDEEDLRFYLPHLDRKAPKSEVATTLSLTGRRGPGAASAASATVSDFIREEMSSSEPLPDMDTTPAVDCDGLLDRGSGRTVITMSGTPLDEESSSESHNGWVVATRRSRSTKKILQAPSQQAKQTGKRSSSSQPTRAQFAQKLNVAFSKAARMPNMPIGEHKVVVRPRGGLLVGKTDPLELLRAMAVAARMESNAFLADIVCPNVVQNIFVIGTASEERAGRYDRVREIAIGGRNFEIFAYRVAPENTAKGVVDYISQAHSAEVIHNAVVNERNPTVLAAQRIGNSKSVIILFEGNKVPSHVIFGGMIVRCRLYRQHKEVCRTCGKVGHRKDVCPNPNAKVCFACGRSNPGPNHEKECRPRCKLCGGPHASGTGNCKNRFKTPFLVRQREQERKMAAEKAAKSAGQAIKVRFPEEEEFPELGAQTTRHKSRSASRGKSKESGKSSERKRSTSRSSRSWTTVATARGGDGDAPGGNVGGAPNGGARAGGARETNGRPAMPAAKQASPQGERMKQLESTIQVLQETIKKQQETIDKLLAAQERLKATPTWTQGSAPKPASFTALGAKPPVEKITLPTATSSPPAPPKTPTPPRTPTFSPTPLKLRKRAPAPLTDSEDERFQQEEDITDPASPSSGGFDYETRIRQINARLVKHDREIGSLTARVGALEIKVERGFAEVKKEFAEVKQSIEDLKKFIVSQFNMIGKGAQIQVETLPKHG</sequence>
<evidence type="ECO:0000259" key="3">
    <source>
        <dbReference type="PROSITE" id="PS50158"/>
    </source>
</evidence>
<dbReference type="PROSITE" id="PS50158">
    <property type="entry name" value="ZF_CCHC"/>
    <property type="match status" value="1"/>
</dbReference>
<dbReference type="AlphaFoldDB" id="A0A9J6EBP5"/>
<feature type="compositionally biased region" description="Polar residues" evidence="2">
    <location>
        <begin position="133"/>
        <end position="153"/>
    </location>
</feature>
<keyword evidence="1" id="KW-0862">Zinc</keyword>
<dbReference type="EMBL" id="JABSTU010000005">
    <property type="protein sequence ID" value="KAH8031766.1"/>
    <property type="molecule type" value="Genomic_DNA"/>
</dbReference>
<reference evidence="4" key="1">
    <citation type="journal article" date="2020" name="Cell">
        <title>Large-Scale Comparative Analyses of Tick Genomes Elucidate Their Genetic Diversity and Vector Capacities.</title>
        <authorList>
            <consortium name="Tick Genome and Microbiome Consortium (TIGMIC)"/>
            <person name="Jia N."/>
            <person name="Wang J."/>
            <person name="Shi W."/>
            <person name="Du L."/>
            <person name="Sun Y."/>
            <person name="Zhan W."/>
            <person name="Jiang J.F."/>
            <person name="Wang Q."/>
            <person name="Zhang B."/>
            <person name="Ji P."/>
            <person name="Bell-Sakyi L."/>
            <person name="Cui X.M."/>
            <person name="Yuan T.T."/>
            <person name="Jiang B.G."/>
            <person name="Yang W.F."/>
            <person name="Lam T.T."/>
            <person name="Chang Q.C."/>
            <person name="Ding S.J."/>
            <person name="Wang X.J."/>
            <person name="Zhu J.G."/>
            <person name="Ruan X.D."/>
            <person name="Zhao L."/>
            <person name="Wei J.T."/>
            <person name="Ye R.Z."/>
            <person name="Que T.C."/>
            <person name="Du C.H."/>
            <person name="Zhou Y.H."/>
            <person name="Cheng J.X."/>
            <person name="Dai P.F."/>
            <person name="Guo W.B."/>
            <person name="Han X.H."/>
            <person name="Huang E.J."/>
            <person name="Li L.F."/>
            <person name="Wei W."/>
            <person name="Gao Y.C."/>
            <person name="Liu J.Z."/>
            <person name="Shao H.Z."/>
            <person name="Wang X."/>
            <person name="Wang C.C."/>
            <person name="Yang T.C."/>
            <person name="Huo Q.B."/>
            <person name="Li W."/>
            <person name="Chen H.Y."/>
            <person name="Chen S.E."/>
            <person name="Zhou L.G."/>
            <person name="Ni X.B."/>
            <person name="Tian J.H."/>
            <person name="Sheng Y."/>
            <person name="Liu T."/>
            <person name="Pan Y.S."/>
            <person name="Xia L.Y."/>
            <person name="Li J."/>
            <person name="Zhao F."/>
            <person name="Cao W.C."/>
        </authorList>
    </citation>
    <scope>NUCLEOTIDE SEQUENCE</scope>
    <source>
        <strain evidence="4">Rmic-2018</strain>
    </source>
</reference>
<accession>A0A9J6EBP5</accession>
<evidence type="ECO:0000313" key="5">
    <source>
        <dbReference type="Proteomes" id="UP000821866"/>
    </source>
</evidence>
<keyword evidence="5" id="KW-1185">Reference proteome</keyword>
<feature type="region of interest" description="Disordered" evidence="2">
    <location>
        <begin position="100"/>
        <end position="153"/>
    </location>
</feature>
<organism evidence="4 5">
    <name type="scientific">Rhipicephalus microplus</name>
    <name type="common">Cattle tick</name>
    <name type="synonym">Boophilus microplus</name>
    <dbReference type="NCBI Taxonomy" id="6941"/>
    <lineage>
        <taxon>Eukaryota</taxon>
        <taxon>Metazoa</taxon>
        <taxon>Ecdysozoa</taxon>
        <taxon>Arthropoda</taxon>
        <taxon>Chelicerata</taxon>
        <taxon>Arachnida</taxon>
        <taxon>Acari</taxon>
        <taxon>Parasitiformes</taxon>
        <taxon>Ixodida</taxon>
        <taxon>Ixodoidea</taxon>
        <taxon>Ixodidae</taxon>
        <taxon>Rhipicephalinae</taxon>
        <taxon>Rhipicephalus</taxon>
        <taxon>Boophilus</taxon>
    </lineage>
</organism>
<feature type="domain" description="CCHC-type" evidence="3">
    <location>
        <begin position="337"/>
        <end position="352"/>
    </location>
</feature>
<feature type="compositionally biased region" description="Basic residues" evidence="2">
    <location>
        <begin position="442"/>
        <end position="452"/>
    </location>
</feature>
<dbReference type="VEuPathDB" id="VectorBase:LOC119187228"/>
<feature type="region of interest" description="Disordered" evidence="2">
    <location>
        <begin position="405"/>
        <end position="531"/>
    </location>
</feature>
<keyword evidence="1" id="KW-0479">Metal-binding</keyword>
<name>A0A9J6EBP5_RHIMP</name>
<proteinExistence type="predicted"/>
<comment type="caution">
    <text evidence="4">The sequence shown here is derived from an EMBL/GenBank/DDBJ whole genome shotgun (WGS) entry which is preliminary data.</text>
</comment>
<feature type="compositionally biased region" description="Basic and acidic residues" evidence="2">
    <location>
        <begin position="405"/>
        <end position="417"/>
    </location>
</feature>
<dbReference type="GO" id="GO:0003676">
    <property type="term" value="F:nucleic acid binding"/>
    <property type="evidence" value="ECO:0007669"/>
    <property type="project" value="InterPro"/>
</dbReference>
<dbReference type="SMART" id="SM00343">
    <property type="entry name" value="ZnF_C2HC"/>
    <property type="match status" value="1"/>
</dbReference>
<feature type="compositionally biased region" description="Basic and acidic residues" evidence="2">
    <location>
        <begin position="453"/>
        <end position="465"/>
    </location>
</feature>
<feature type="region of interest" description="Disordered" evidence="2">
    <location>
        <begin position="586"/>
        <end position="652"/>
    </location>
</feature>